<dbReference type="InterPro" id="IPR027640">
    <property type="entry name" value="Kinesin-like_fam"/>
</dbReference>
<dbReference type="InterPro" id="IPR001752">
    <property type="entry name" value="Kinesin_motor_dom"/>
</dbReference>
<comment type="similarity">
    <text evidence="5 6">Belongs to the TRAFAC class myosin-kinesin ATPase superfamily. Kinesin family.</text>
</comment>
<dbReference type="SMART" id="SM00129">
    <property type="entry name" value="KISc"/>
    <property type="match status" value="1"/>
</dbReference>
<dbReference type="GO" id="GO:0005874">
    <property type="term" value="C:microtubule"/>
    <property type="evidence" value="ECO:0007669"/>
    <property type="project" value="UniProtKB-KW"/>
</dbReference>
<evidence type="ECO:0000256" key="7">
    <source>
        <dbReference type="SAM" id="MobiDB-lite"/>
    </source>
</evidence>
<dbReference type="Gene3D" id="3.40.850.10">
    <property type="entry name" value="Kinesin motor domain"/>
    <property type="match status" value="1"/>
</dbReference>
<feature type="compositionally biased region" description="Polar residues" evidence="7">
    <location>
        <begin position="553"/>
        <end position="562"/>
    </location>
</feature>
<feature type="region of interest" description="Disordered" evidence="7">
    <location>
        <begin position="518"/>
        <end position="562"/>
    </location>
</feature>
<protein>
    <recommendedName>
        <fullName evidence="6">Kinesin-like protein</fullName>
    </recommendedName>
</protein>
<dbReference type="PANTHER" id="PTHR47968:SF67">
    <property type="entry name" value="KINESIN MOTOR DOMAIN-CONTAINING PROTEIN"/>
    <property type="match status" value="1"/>
</dbReference>
<dbReference type="GO" id="GO:0003777">
    <property type="term" value="F:microtubule motor activity"/>
    <property type="evidence" value="ECO:0007669"/>
    <property type="project" value="InterPro"/>
</dbReference>
<feature type="domain" description="Kinesin motor" evidence="8">
    <location>
        <begin position="4"/>
        <end position="359"/>
    </location>
</feature>
<dbReference type="InterPro" id="IPR036961">
    <property type="entry name" value="Kinesin_motor_dom_sf"/>
</dbReference>
<keyword evidence="6" id="KW-0493">Microtubule</keyword>
<gene>
    <name evidence="9" type="primary">RvY_09328-1</name>
    <name evidence="9" type="synonym">RvY_09328.1</name>
    <name evidence="9" type="ORF">RvY_09328</name>
</gene>
<dbReference type="PROSITE" id="PS00411">
    <property type="entry name" value="KINESIN_MOTOR_1"/>
    <property type="match status" value="1"/>
</dbReference>
<dbReference type="SUPFAM" id="SSF52540">
    <property type="entry name" value="P-loop containing nucleoside triphosphate hydrolases"/>
    <property type="match status" value="1"/>
</dbReference>
<evidence type="ECO:0000256" key="6">
    <source>
        <dbReference type="RuleBase" id="RU000394"/>
    </source>
</evidence>
<keyword evidence="2 5" id="KW-0547">Nucleotide-binding</keyword>
<dbReference type="GO" id="GO:0008017">
    <property type="term" value="F:microtubule binding"/>
    <property type="evidence" value="ECO:0007669"/>
    <property type="project" value="InterPro"/>
</dbReference>
<evidence type="ECO:0000256" key="5">
    <source>
        <dbReference type="PROSITE-ProRule" id="PRU00283"/>
    </source>
</evidence>
<sequence length="770" mass="86368">MKETIRIYARLKPVESQKSSCVYETNHTAKEEQDSIQFSVAKEALDGFVNNSREYFKFYFDGVFEPESSQGDVFETVARPIVDRALEGYNGALFAYGQTGSGKTFAITGSIDDSFASIRKGIIPRTLSYIFKDLDKKQSTASNHLVESAPAENSVCISYFEIYNENGYDLLQPRDTFTRLEHLSKIVLQEDADQNIHLRNLSVHRAGNEEEAMALLSIGELNRAMAETPMNQTSTRSHCVFTITLSRREASSAVVRTSKLHIVDLAGSERVYKSGIAGRSLTEAKYINLALHHLEQVIIALADKNRTHIPYRNSMMTSILKDSLGGNSLTSMIATCSLEESNLGETISTCRFAQRVALIKNEVVRNEALNPLVEIELLKKEIQDLKASYALLAGSDEALSENLTEEEIDKCQSIVKNFVSNTDLNELQLPNLDIRKIQLCFGLLRSMVVRAQDSVGSRGLSKISANDDFRLKEMQSKLDEVRKTLKQRDKEMSILCRLLKQEKQRIDSLLHCQAQFLGANPSNPNSQPDKESGVLGEEVQQPRATATRPYGSTGLSENTLSKVPSNNLRAEYPNVTAPFPAIEADISSRVLPSFQSSFPQNSTPTQSFGLPAPTSAFASGDKFPWLDKLPRMNELQLMDLRRALLTKFVDKHSERGRIEELKQSMNGRLQQARLLAVQIRALQTDIQSSSEELQRVVAVRGLDAEVAPLQRQLEVQKGQLQTMLGQLRTLKEQVDYYEHTIKQISNVLQQQFDQWWQQTVSRQGMTSSSC</sequence>
<dbReference type="GO" id="GO:0007018">
    <property type="term" value="P:microtubule-based movement"/>
    <property type="evidence" value="ECO:0007669"/>
    <property type="project" value="InterPro"/>
</dbReference>
<dbReference type="Pfam" id="PF00225">
    <property type="entry name" value="Kinesin"/>
    <property type="match status" value="1"/>
</dbReference>
<dbReference type="PRINTS" id="PR00380">
    <property type="entry name" value="KINESINHEAVY"/>
</dbReference>
<dbReference type="GO" id="GO:0005524">
    <property type="term" value="F:ATP binding"/>
    <property type="evidence" value="ECO:0007669"/>
    <property type="project" value="UniProtKB-UniRule"/>
</dbReference>
<dbReference type="Pfam" id="PF23735">
    <property type="entry name" value="KIF9"/>
    <property type="match status" value="1"/>
</dbReference>
<keyword evidence="5 6" id="KW-0505">Motor protein</keyword>
<comment type="caution">
    <text evidence="9">The sequence shown here is derived from an EMBL/GenBank/DDBJ whole genome shotgun (WGS) entry which is preliminary data.</text>
</comment>
<name>A0A1D1VI36_RAMVA</name>
<dbReference type="AlphaFoldDB" id="A0A1D1VI36"/>
<dbReference type="Proteomes" id="UP000186922">
    <property type="component" value="Unassembled WGS sequence"/>
</dbReference>
<comment type="subcellular location">
    <subcellularLocation>
        <location evidence="1">Cytoplasm</location>
        <location evidence="1">Cytoskeleton</location>
    </subcellularLocation>
</comment>
<evidence type="ECO:0000313" key="10">
    <source>
        <dbReference type="Proteomes" id="UP000186922"/>
    </source>
</evidence>
<dbReference type="InterPro" id="IPR027417">
    <property type="entry name" value="P-loop_NTPase"/>
</dbReference>
<proteinExistence type="inferred from homology"/>
<keyword evidence="4" id="KW-0963">Cytoplasm</keyword>
<dbReference type="PROSITE" id="PS50067">
    <property type="entry name" value="KINESIN_MOTOR_2"/>
    <property type="match status" value="1"/>
</dbReference>
<organism evidence="9 10">
    <name type="scientific">Ramazzottius varieornatus</name>
    <name type="common">Water bear</name>
    <name type="synonym">Tardigrade</name>
    <dbReference type="NCBI Taxonomy" id="947166"/>
    <lineage>
        <taxon>Eukaryota</taxon>
        <taxon>Metazoa</taxon>
        <taxon>Ecdysozoa</taxon>
        <taxon>Tardigrada</taxon>
        <taxon>Eutardigrada</taxon>
        <taxon>Parachela</taxon>
        <taxon>Hypsibioidea</taxon>
        <taxon>Ramazzottiidae</taxon>
        <taxon>Ramazzottius</taxon>
    </lineage>
</organism>
<dbReference type="InterPro" id="IPR019821">
    <property type="entry name" value="Kinesin_motor_CS"/>
</dbReference>
<accession>A0A1D1VI36</accession>
<evidence type="ECO:0000256" key="4">
    <source>
        <dbReference type="ARBA" id="ARBA00023212"/>
    </source>
</evidence>
<dbReference type="STRING" id="947166.A0A1D1VI36"/>
<evidence type="ECO:0000256" key="1">
    <source>
        <dbReference type="ARBA" id="ARBA00004245"/>
    </source>
</evidence>
<feature type="binding site" evidence="5">
    <location>
        <begin position="97"/>
        <end position="104"/>
    </location>
    <ligand>
        <name>ATP</name>
        <dbReference type="ChEBI" id="CHEBI:30616"/>
    </ligand>
</feature>
<dbReference type="InterPro" id="IPR056524">
    <property type="entry name" value="KIF6/9_C"/>
</dbReference>
<evidence type="ECO:0000256" key="3">
    <source>
        <dbReference type="ARBA" id="ARBA00022840"/>
    </source>
</evidence>
<keyword evidence="4" id="KW-0206">Cytoskeleton</keyword>
<evidence type="ECO:0000256" key="2">
    <source>
        <dbReference type="ARBA" id="ARBA00022741"/>
    </source>
</evidence>
<dbReference type="EMBL" id="BDGG01000004">
    <property type="protein sequence ID" value="GAU98148.1"/>
    <property type="molecule type" value="Genomic_DNA"/>
</dbReference>
<dbReference type="OrthoDB" id="3176171at2759"/>
<evidence type="ECO:0000259" key="8">
    <source>
        <dbReference type="PROSITE" id="PS50067"/>
    </source>
</evidence>
<reference evidence="9 10" key="1">
    <citation type="journal article" date="2016" name="Nat. Commun.">
        <title>Extremotolerant tardigrade genome and improved radiotolerance of human cultured cells by tardigrade-unique protein.</title>
        <authorList>
            <person name="Hashimoto T."/>
            <person name="Horikawa D.D."/>
            <person name="Saito Y."/>
            <person name="Kuwahara H."/>
            <person name="Kozuka-Hata H."/>
            <person name="Shin-I T."/>
            <person name="Minakuchi Y."/>
            <person name="Ohishi K."/>
            <person name="Motoyama A."/>
            <person name="Aizu T."/>
            <person name="Enomoto A."/>
            <person name="Kondo K."/>
            <person name="Tanaka S."/>
            <person name="Hara Y."/>
            <person name="Koshikawa S."/>
            <person name="Sagara H."/>
            <person name="Miura T."/>
            <person name="Yokobori S."/>
            <person name="Miyagawa K."/>
            <person name="Suzuki Y."/>
            <person name="Kubo T."/>
            <person name="Oyama M."/>
            <person name="Kohara Y."/>
            <person name="Fujiyama A."/>
            <person name="Arakawa K."/>
            <person name="Katayama T."/>
            <person name="Toyoda A."/>
            <person name="Kunieda T."/>
        </authorList>
    </citation>
    <scope>NUCLEOTIDE SEQUENCE [LARGE SCALE GENOMIC DNA]</scope>
    <source>
        <strain evidence="9 10">YOKOZUNA-1</strain>
    </source>
</reference>
<keyword evidence="3 5" id="KW-0067">ATP-binding</keyword>
<evidence type="ECO:0000313" key="9">
    <source>
        <dbReference type="EMBL" id="GAU98148.1"/>
    </source>
</evidence>
<keyword evidence="10" id="KW-1185">Reference proteome</keyword>
<dbReference type="PANTHER" id="PTHR47968">
    <property type="entry name" value="CENTROMERE PROTEIN E"/>
    <property type="match status" value="1"/>
</dbReference>